<dbReference type="InterPro" id="IPR011576">
    <property type="entry name" value="Pyridox_Oxase_N"/>
</dbReference>
<evidence type="ECO:0000259" key="7">
    <source>
        <dbReference type="PROSITE" id="PS51733"/>
    </source>
</evidence>
<accession>A0ABR4KNT3</accession>
<dbReference type="InterPro" id="IPR000544">
    <property type="entry name" value="Octanoyltransferase"/>
</dbReference>
<dbReference type="Pfam" id="PF21948">
    <property type="entry name" value="LplA-B_cat"/>
    <property type="match status" value="1"/>
</dbReference>
<gene>
    <name evidence="8" type="ORF">BJY01DRAFT_232103</name>
</gene>
<dbReference type="PROSITE" id="PS01313">
    <property type="entry name" value="LIPB"/>
    <property type="match status" value="1"/>
</dbReference>
<organism evidence="8 9">
    <name type="scientific">Aspergillus pseudoustus</name>
    <dbReference type="NCBI Taxonomy" id="1810923"/>
    <lineage>
        <taxon>Eukaryota</taxon>
        <taxon>Fungi</taxon>
        <taxon>Dikarya</taxon>
        <taxon>Ascomycota</taxon>
        <taxon>Pezizomycotina</taxon>
        <taxon>Eurotiomycetes</taxon>
        <taxon>Eurotiomycetidae</taxon>
        <taxon>Eurotiales</taxon>
        <taxon>Aspergillaceae</taxon>
        <taxon>Aspergillus</taxon>
        <taxon>Aspergillus subgen. Nidulantes</taxon>
    </lineage>
</organism>
<comment type="caution">
    <text evidence="8">The sequence shown here is derived from an EMBL/GenBank/DDBJ whole genome shotgun (WGS) entry which is preliminary data.</text>
</comment>
<keyword evidence="5" id="KW-0012">Acyltransferase</keyword>
<evidence type="ECO:0000256" key="3">
    <source>
        <dbReference type="ARBA" id="ARBA00012334"/>
    </source>
</evidence>
<comment type="pathway">
    <text evidence="1">Protein modification; protein lipoylation via endogenous pathway; protein N(6)-(lipoyl)lysine from octanoyl-[acyl-carrier-protein]: step 1/2.</text>
</comment>
<dbReference type="InterPro" id="IPR012349">
    <property type="entry name" value="Split_barrel_FMN-bd"/>
</dbReference>
<evidence type="ECO:0000256" key="4">
    <source>
        <dbReference type="ARBA" id="ARBA00022679"/>
    </source>
</evidence>
<keyword evidence="9" id="KW-1185">Reference proteome</keyword>
<feature type="domain" description="BPL/LPL catalytic" evidence="7">
    <location>
        <begin position="307"/>
        <end position="521"/>
    </location>
</feature>
<dbReference type="Proteomes" id="UP001610446">
    <property type="component" value="Unassembled WGS sequence"/>
</dbReference>
<evidence type="ECO:0000256" key="6">
    <source>
        <dbReference type="SAM" id="MobiDB-lite"/>
    </source>
</evidence>
<dbReference type="PROSITE" id="PS51733">
    <property type="entry name" value="BPL_LPL_CATALYTIC"/>
    <property type="match status" value="1"/>
</dbReference>
<feature type="compositionally biased region" description="Low complexity" evidence="6">
    <location>
        <begin position="181"/>
        <end position="191"/>
    </location>
</feature>
<feature type="region of interest" description="Disordered" evidence="6">
    <location>
        <begin position="323"/>
        <end position="342"/>
    </location>
</feature>
<protein>
    <recommendedName>
        <fullName evidence="3">lipoyl(octanoyl) transferase</fullName>
        <ecNumber evidence="3">2.3.1.181</ecNumber>
    </recommendedName>
</protein>
<comment type="similarity">
    <text evidence="2">Belongs to the LipB family.</text>
</comment>
<dbReference type="Pfam" id="PF01243">
    <property type="entry name" value="PNPOx_N"/>
    <property type="match status" value="1"/>
</dbReference>
<proteinExistence type="inferred from homology"/>
<dbReference type="EC" id="2.3.1.181" evidence="3"/>
<dbReference type="InterPro" id="IPR052841">
    <property type="entry name" value="PMP_oxidase-like"/>
</dbReference>
<feature type="region of interest" description="Disordered" evidence="6">
    <location>
        <begin position="100"/>
        <end position="124"/>
    </location>
</feature>
<dbReference type="InterPro" id="IPR020605">
    <property type="entry name" value="Octanoyltransferase_CS"/>
</dbReference>
<dbReference type="SUPFAM" id="SSF55681">
    <property type="entry name" value="Class II aaRS and biotin synthetases"/>
    <property type="match status" value="1"/>
</dbReference>
<feature type="compositionally biased region" description="Low complexity" evidence="6">
    <location>
        <begin position="330"/>
        <end position="342"/>
    </location>
</feature>
<dbReference type="SUPFAM" id="SSF50475">
    <property type="entry name" value="FMN-binding split barrel"/>
    <property type="match status" value="1"/>
</dbReference>
<dbReference type="Gene3D" id="2.30.110.10">
    <property type="entry name" value="Electron Transport, Fmn-binding Protein, Chain A"/>
    <property type="match status" value="1"/>
</dbReference>
<reference evidence="8 9" key="1">
    <citation type="submission" date="2024-07" db="EMBL/GenBank/DDBJ databases">
        <title>Section-level genome sequencing and comparative genomics of Aspergillus sections Usti and Cavernicolus.</title>
        <authorList>
            <consortium name="Lawrence Berkeley National Laboratory"/>
            <person name="Nybo J.L."/>
            <person name="Vesth T.C."/>
            <person name="Theobald S."/>
            <person name="Frisvad J.C."/>
            <person name="Larsen T.O."/>
            <person name="Kjaerboelling I."/>
            <person name="Rothschild-Mancinelli K."/>
            <person name="Lyhne E.K."/>
            <person name="Kogle M.E."/>
            <person name="Barry K."/>
            <person name="Clum A."/>
            <person name="Na H."/>
            <person name="Ledsgaard L."/>
            <person name="Lin J."/>
            <person name="Lipzen A."/>
            <person name="Kuo A."/>
            <person name="Riley R."/>
            <person name="Mondo S."/>
            <person name="Labutti K."/>
            <person name="Haridas S."/>
            <person name="Pangalinan J."/>
            <person name="Salamov A.A."/>
            <person name="Simmons B.A."/>
            <person name="Magnuson J.K."/>
            <person name="Chen J."/>
            <person name="Drula E."/>
            <person name="Henrissat B."/>
            <person name="Wiebenga A."/>
            <person name="Lubbers R.J."/>
            <person name="Gomes A.C."/>
            <person name="Makela M.R."/>
            <person name="Stajich J."/>
            <person name="Grigoriev I.V."/>
            <person name="Mortensen U.H."/>
            <person name="De Vries R.P."/>
            <person name="Baker S.E."/>
            <person name="Andersen M.R."/>
        </authorList>
    </citation>
    <scope>NUCLEOTIDE SEQUENCE [LARGE SCALE GENOMIC DNA]</scope>
    <source>
        <strain evidence="8 9">CBS 123904</strain>
    </source>
</reference>
<name>A0ABR4KNT3_9EURO</name>
<evidence type="ECO:0000313" key="8">
    <source>
        <dbReference type="EMBL" id="KAL2853936.1"/>
    </source>
</evidence>
<feature type="region of interest" description="Disordered" evidence="6">
    <location>
        <begin position="177"/>
        <end position="197"/>
    </location>
</feature>
<evidence type="ECO:0000256" key="2">
    <source>
        <dbReference type="ARBA" id="ARBA00007907"/>
    </source>
</evidence>
<evidence type="ECO:0000313" key="9">
    <source>
        <dbReference type="Proteomes" id="UP001610446"/>
    </source>
</evidence>
<dbReference type="EMBL" id="JBFXLU010000017">
    <property type="protein sequence ID" value="KAL2853936.1"/>
    <property type="molecule type" value="Genomic_DNA"/>
</dbReference>
<evidence type="ECO:0000256" key="5">
    <source>
        <dbReference type="ARBA" id="ARBA00023315"/>
    </source>
</evidence>
<evidence type="ECO:0000256" key="1">
    <source>
        <dbReference type="ARBA" id="ARBA00004821"/>
    </source>
</evidence>
<dbReference type="InterPro" id="IPR004143">
    <property type="entry name" value="BPL_LPL_catalytic"/>
</dbReference>
<dbReference type="Gene3D" id="3.30.930.10">
    <property type="entry name" value="Bira Bifunctional Protein, Domain 2"/>
    <property type="match status" value="1"/>
</dbReference>
<keyword evidence="4" id="KW-0808">Transferase</keyword>
<sequence length="544" mass="59724">MGDSINPPLSYEASATTTHRHVATTLPPEVISCLKNSRFLHLATCDGLTPHISLMSYTYLPSTPFDPYPTIIMTTNPSSRKTIHLQTNPRVSLLVHDWVSHRPPTRTNPGGARDGSPPPAATRSSLGSLLLALNTSAMSSISTTITAEARFLEPGSEEETWCKERHLENNTFEEELSTFSQAQQQQQQPGQRRPSLSIDEDVRVVTVRVREGRIADWKGGVRDWVVVQEGEEPSTQPAINALKNELTHLSPSTGSSIHLSTATMRLAHLHLPSITPFTRVANLQQTLTTRLLTHKKLLSSPNSPTLPPPDPTIITFTPNPVYTTGRRDLPPSNTTPTLSTTKKALSLPPCLEPIRSLLTSTSHNDTRVAEYHPTLRGGQTTYHGPGQMVAYTILDLRRLGLTPRCHIRLLENSVLDILASYGVKGTVTEDPGVWVPERFTGGSLPKKITAVGVHLRRNISSYGIGFNVTEEPMWYFQQIVACGLEGREATSLEGQGVKDVSIEEVAGKFVDAFVQRVNANFSCGGSPMGEKIEEIYRVEGKDLD</sequence>
<dbReference type="PANTHER" id="PTHR28040:SF1">
    <property type="entry name" value="PYRIDOXAMINE 5'-PHOSPHATE OXIDASE YLR456W HOMOLOG-RELATED"/>
    <property type="match status" value="1"/>
</dbReference>
<dbReference type="InterPro" id="IPR045864">
    <property type="entry name" value="aa-tRNA-synth_II/BPL/LPL"/>
</dbReference>
<dbReference type="NCBIfam" id="TIGR00214">
    <property type="entry name" value="lipB"/>
    <property type="match status" value="1"/>
</dbReference>
<dbReference type="PANTHER" id="PTHR28040">
    <property type="entry name" value="PYRIDOXAMINE 5'-PHOSPHATE OXIDASE YLR456W HOMOLOG-RELATED"/>
    <property type="match status" value="1"/>
</dbReference>